<sequence>MGETRRGVLAGSRPQPNFRLTWIFNAIFSMYVPGSMDCLRGTTEISNRVDYIVDLFDWLVKGDSGEVCSVMRWVGKLVSDKWGGWL</sequence>
<reference evidence="1 2" key="1">
    <citation type="submission" date="2024-01" db="EMBL/GenBank/DDBJ databases">
        <authorList>
            <person name="Waweru B."/>
        </authorList>
    </citation>
    <scope>NUCLEOTIDE SEQUENCE [LARGE SCALE GENOMIC DNA]</scope>
</reference>
<proteinExistence type="predicted"/>
<evidence type="ECO:0000313" key="1">
    <source>
        <dbReference type="EMBL" id="CAK7357460.1"/>
    </source>
</evidence>
<keyword evidence="2" id="KW-1185">Reference proteome</keyword>
<dbReference type="Proteomes" id="UP001314170">
    <property type="component" value="Unassembled WGS sequence"/>
</dbReference>
<dbReference type="EMBL" id="CAWUPB010001199">
    <property type="protein sequence ID" value="CAK7357460.1"/>
    <property type="molecule type" value="Genomic_DNA"/>
</dbReference>
<gene>
    <name evidence="1" type="ORF">DCAF_LOCUS27749</name>
</gene>
<accession>A0AAV1STU0</accession>
<name>A0AAV1STU0_9ROSI</name>
<protein>
    <submittedName>
        <fullName evidence="1">Uncharacterized protein</fullName>
    </submittedName>
</protein>
<dbReference type="AlphaFoldDB" id="A0AAV1STU0"/>
<organism evidence="1 2">
    <name type="scientific">Dovyalis caffra</name>
    <dbReference type="NCBI Taxonomy" id="77055"/>
    <lineage>
        <taxon>Eukaryota</taxon>
        <taxon>Viridiplantae</taxon>
        <taxon>Streptophyta</taxon>
        <taxon>Embryophyta</taxon>
        <taxon>Tracheophyta</taxon>
        <taxon>Spermatophyta</taxon>
        <taxon>Magnoliopsida</taxon>
        <taxon>eudicotyledons</taxon>
        <taxon>Gunneridae</taxon>
        <taxon>Pentapetalae</taxon>
        <taxon>rosids</taxon>
        <taxon>fabids</taxon>
        <taxon>Malpighiales</taxon>
        <taxon>Salicaceae</taxon>
        <taxon>Flacourtieae</taxon>
        <taxon>Dovyalis</taxon>
    </lineage>
</organism>
<evidence type="ECO:0000313" key="2">
    <source>
        <dbReference type="Proteomes" id="UP001314170"/>
    </source>
</evidence>
<comment type="caution">
    <text evidence="1">The sequence shown here is derived from an EMBL/GenBank/DDBJ whole genome shotgun (WGS) entry which is preliminary data.</text>
</comment>